<evidence type="ECO:0000256" key="1">
    <source>
        <dbReference type="SAM" id="MobiDB-lite"/>
    </source>
</evidence>
<feature type="compositionally biased region" description="Polar residues" evidence="1">
    <location>
        <begin position="694"/>
        <end position="708"/>
    </location>
</feature>
<feature type="compositionally biased region" description="Polar residues" evidence="1">
    <location>
        <begin position="91"/>
        <end position="100"/>
    </location>
</feature>
<dbReference type="OrthoDB" id="4505596at2759"/>
<keyword evidence="3" id="KW-1185">Reference proteome</keyword>
<dbReference type="eggNOG" id="ENOG502RAJI">
    <property type="taxonomic scope" value="Eukaryota"/>
</dbReference>
<organism evidence="2 3">
    <name type="scientific">Penicillium oxalicum (strain 114-2 / CGMCC 5302)</name>
    <name type="common">Penicillium decumbens</name>
    <dbReference type="NCBI Taxonomy" id="933388"/>
    <lineage>
        <taxon>Eukaryota</taxon>
        <taxon>Fungi</taxon>
        <taxon>Dikarya</taxon>
        <taxon>Ascomycota</taxon>
        <taxon>Pezizomycotina</taxon>
        <taxon>Eurotiomycetes</taxon>
        <taxon>Eurotiomycetidae</taxon>
        <taxon>Eurotiales</taxon>
        <taxon>Aspergillaceae</taxon>
        <taxon>Penicillium</taxon>
    </lineage>
</organism>
<reference evidence="2 3" key="1">
    <citation type="journal article" date="2013" name="PLoS ONE">
        <title>Genomic and secretomic analyses reveal unique features of the lignocellulolytic enzyme system of Penicillium decumbens.</title>
        <authorList>
            <person name="Liu G."/>
            <person name="Zhang L."/>
            <person name="Wei X."/>
            <person name="Zou G."/>
            <person name="Qin Y."/>
            <person name="Ma L."/>
            <person name="Li J."/>
            <person name="Zheng H."/>
            <person name="Wang S."/>
            <person name="Wang C."/>
            <person name="Xun L."/>
            <person name="Zhao G.-P."/>
            <person name="Zhou Z."/>
            <person name="Qu Y."/>
        </authorList>
    </citation>
    <scope>NUCLEOTIDE SEQUENCE [LARGE SCALE GENOMIC DNA]</scope>
    <source>
        <strain evidence="3">114-2 / CGMCC 5302</strain>
    </source>
</reference>
<dbReference type="PhylomeDB" id="S7ZPM1"/>
<feature type="region of interest" description="Disordered" evidence="1">
    <location>
        <begin position="1"/>
        <end position="320"/>
    </location>
</feature>
<protein>
    <submittedName>
        <fullName evidence="2">Uncharacterized protein</fullName>
    </submittedName>
</protein>
<evidence type="ECO:0000313" key="3">
    <source>
        <dbReference type="Proteomes" id="UP000019376"/>
    </source>
</evidence>
<feature type="compositionally biased region" description="Polar residues" evidence="1">
    <location>
        <begin position="201"/>
        <end position="211"/>
    </location>
</feature>
<name>S7ZPM1_PENO1</name>
<feature type="compositionally biased region" description="Polar residues" evidence="1">
    <location>
        <begin position="178"/>
        <end position="188"/>
    </location>
</feature>
<feature type="compositionally biased region" description="Polar residues" evidence="1">
    <location>
        <begin position="37"/>
        <end position="51"/>
    </location>
</feature>
<gene>
    <name evidence="2" type="ORF">PDE_05553</name>
</gene>
<evidence type="ECO:0000313" key="2">
    <source>
        <dbReference type="EMBL" id="EPS30601.1"/>
    </source>
</evidence>
<feature type="region of interest" description="Disordered" evidence="1">
    <location>
        <begin position="477"/>
        <end position="727"/>
    </location>
</feature>
<dbReference type="HOGENOM" id="CLU_434816_0_0_1"/>
<dbReference type="AlphaFoldDB" id="S7ZPM1"/>
<dbReference type="STRING" id="933388.S7ZPM1"/>
<feature type="compositionally biased region" description="Basic residues" evidence="1">
    <location>
        <begin position="715"/>
        <end position="727"/>
    </location>
</feature>
<accession>S7ZPM1</accession>
<dbReference type="EMBL" id="KB644412">
    <property type="protein sequence ID" value="EPS30601.1"/>
    <property type="molecule type" value="Genomic_DNA"/>
</dbReference>
<feature type="compositionally biased region" description="Polar residues" evidence="1">
    <location>
        <begin position="562"/>
        <end position="574"/>
    </location>
</feature>
<feature type="compositionally biased region" description="Polar residues" evidence="1">
    <location>
        <begin position="644"/>
        <end position="670"/>
    </location>
</feature>
<sequence length="727" mass="77918">MPPKKGSRKSMPAQANHDTPSLVPSRRSRRISLAAPATNTSDDSPKTSVVASATGAESGPSLNIHFYTPKTPKTPSTPQSPSHTPSQASTNSPDVTSTRRSTFKPRPSRLSSVFPPSSETPQSVQSNRRTRRTAALETPRSVYSDYDMSESFGSTGWTYSQYMGGNGMDGASDARPSPSISSMGTRTSMRVRKPTVKALESMQSQQKAQSRSLKKETSSSNVNNSAPDASSEASPASRSPVHSGPSSAAFPASASKNSSGTTTRFPKLTFKNGLKPATRAASTRKVIAGPAAQPKSDHKDNQAATKSSPQVPGRIGKKDKNVAKCSLRRIQTTVGRTGQKLYELAMLALGTDFMSPPDPDQFLQDVRAAHSERLGLNKQTESCENQPENGDTSAAGNVEQVAADVQSKDKAVLKLSLSAPPFIDEENWAHTGRINDHGEELVLMPPNYTLDRAPHTYGDRSLPYPPIRARPEIQAMTDDTIGYPPRIGERNSPFDIASKSQMNDVNKGAGKKAVPRSGPVRKGGRKRRIAEADSPDNHAVSPAAPGSENRQRAQKRRKEETNASASASTKQAARQTPVVRSGKAKAHVKAHASFPREAETPSSKVQRLRITVKPQGTKDAVKEEEEKEEKEEEQKEEAPELQESHSQPSAGRSRQKASGPSSRVKSAQKLTKSKGKQRGAALLDAEDVGDAPASPTTRTGTADSSSCEQPAKAQRSSRGRGSGRKKA</sequence>
<proteinExistence type="predicted"/>
<feature type="compositionally biased region" description="Acidic residues" evidence="1">
    <location>
        <begin position="622"/>
        <end position="631"/>
    </location>
</feature>
<feature type="compositionally biased region" description="Polar residues" evidence="1">
    <location>
        <begin position="109"/>
        <end position="127"/>
    </location>
</feature>
<feature type="compositionally biased region" description="Low complexity" evidence="1">
    <location>
        <begin position="68"/>
        <end position="90"/>
    </location>
</feature>
<feature type="compositionally biased region" description="Polar residues" evidence="1">
    <location>
        <begin position="151"/>
        <end position="163"/>
    </location>
</feature>
<feature type="compositionally biased region" description="Low complexity" evidence="1">
    <location>
        <begin position="225"/>
        <end position="259"/>
    </location>
</feature>
<dbReference type="Proteomes" id="UP000019376">
    <property type="component" value="Unassembled WGS sequence"/>
</dbReference>